<evidence type="ECO:0000313" key="2">
    <source>
        <dbReference type="Proteomes" id="UP000055048"/>
    </source>
</evidence>
<dbReference type="EMBL" id="JYDJ01000230">
    <property type="protein sequence ID" value="KRX39533.1"/>
    <property type="molecule type" value="Genomic_DNA"/>
</dbReference>
<dbReference type="Proteomes" id="UP000055048">
    <property type="component" value="Unassembled WGS sequence"/>
</dbReference>
<dbReference type="STRING" id="144512.A0A0V0TKI6"/>
<accession>A0A0V0TKI6</accession>
<name>A0A0V0TKI6_9BILA</name>
<keyword evidence="2" id="KW-1185">Reference proteome</keyword>
<dbReference type="AlphaFoldDB" id="A0A0V0TKI6"/>
<comment type="caution">
    <text evidence="1">The sequence shown here is derived from an EMBL/GenBank/DDBJ whole genome shotgun (WGS) entry which is preliminary data.</text>
</comment>
<reference evidence="1 2" key="1">
    <citation type="submission" date="2015-01" db="EMBL/GenBank/DDBJ databases">
        <title>Evolution of Trichinella species and genotypes.</title>
        <authorList>
            <person name="Korhonen P.K."/>
            <person name="Edoardo P."/>
            <person name="Giuseppe L.R."/>
            <person name="Gasser R.B."/>
        </authorList>
    </citation>
    <scope>NUCLEOTIDE SEQUENCE [LARGE SCALE GENOMIC DNA]</scope>
    <source>
        <strain evidence="1">ISS417</strain>
    </source>
</reference>
<sequence length="108" mass="12400">MGRNYLMPFGSIIFDDVHSNEHHAVPVLEELIKYLIPNTKVTTLLLPENNYKDTISTALNDTSVDWIYSFSNDLQVVDLLQNEAKSLIIPTVQFYIGFWEYDSSDKGK</sequence>
<evidence type="ECO:0000313" key="1">
    <source>
        <dbReference type="EMBL" id="KRX39533.1"/>
    </source>
</evidence>
<proteinExistence type="predicted"/>
<gene>
    <name evidence="1" type="ORF">T05_13983</name>
</gene>
<organism evidence="1 2">
    <name type="scientific">Trichinella murrelli</name>
    <dbReference type="NCBI Taxonomy" id="144512"/>
    <lineage>
        <taxon>Eukaryota</taxon>
        <taxon>Metazoa</taxon>
        <taxon>Ecdysozoa</taxon>
        <taxon>Nematoda</taxon>
        <taxon>Enoplea</taxon>
        <taxon>Dorylaimia</taxon>
        <taxon>Trichinellida</taxon>
        <taxon>Trichinellidae</taxon>
        <taxon>Trichinella</taxon>
    </lineage>
</organism>
<protein>
    <submittedName>
        <fullName evidence="1">Uncharacterized protein</fullName>
    </submittedName>
</protein>